<reference evidence="6" key="1">
    <citation type="journal article" date="2014" name="Front. Microbiol.">
        <title>High frequency of phylogenetically diverse reductive dehalogenase-homologous genes in deep subseafloor sedimentary metagenomes.</title>
        <authorList>
            <person name="Kawai M."/>
            <person name="Futagami T."/>
            <person name="Toyoda A."/>
            <person name="Takaki Y."/>
            <person name="Nishi S."/>
            <person name="Hori S."/>
            <person name="Arai W."/>
            <person name="Tsubouchi T."/>
            <person name="Morono Y."/>
            <person name="Uchiyama I."/>
            <person name="Ito T."/>
            <person name="Fujiyama A."/>
            <person name="Inagaki F."/>
            <person name="Takami H."/>
        </authorList>
    </citation>
    <scope>NUCLEOTIDE SEQUENCE</scope>
    <source>
        <strain evidence="6">Expedition CK06-06</strain>
    </source>
</reference>
<dbReference type="InterPro" id="IPR042099">
    <property type="entry name" value="ANL_N_sf"/>
</dbReference>
<dbReference type="GO" id="GO:0044539">
    <property type="term" value="P:long-chain fatty acid import into cell"/>
    <property type="evidence" value="ECO:0007669"/>
    <property type="project" value="TreeGrafter"/>
</dbReference>
<keyword evidence="4" id="KW-0067">ATP-binding</keyword>
<dbReference type="GO" id="GO:0005886">
    <property type="term" value="C:plasma membrane"/>
    <property type="evidence" value="ECO:0007669"/>
    <property type="project" value="TreeGrafter"/>
</dbReference>
<evidence type="ECO:0000313" key="6">
    <source>
        <dbReference type="EMBL" id="GAG83410.1"/>
    </source>
</evidence>
<protein>
    <recommendedName>
        <fullName evidence="5">AMP-dependent synthetase/ligase domain-containing protein</fullName>
    </recommendedName>
</protein>
<keyword evidence="3" id="KW-0547">Nucleotide-binding</keyword>
<keyword evidence="2" id="KW-0436">Ligase</keyword>
<name>X1ALD4_9ZZZZ</name>
<evidence type="ECO:0000259" key="5">
    <source>
        <dbReference type="Pfam" id="PF00501"/>
    </source>
</evidence>
<evidence type="ECO:0000256" key="1">
    <source>
        <dbReference type="ARBA" id="ARBA00006432"/>
    </source>
</evidence>
<dbReference type="PANTHER" id="PTHR43107:SF15">
    <property type="entry name" value="FATTY ACID TRANSPORT PROTEIN 3, ISOFORM A"/>
    <property type="match status" value="1"/>
</dbReference>
<dbReference type="PANTHER" id="PTHR43107">
    <property type="entry name" value="LONG-CHAIN FATTY ACID TRANSPORT PROTEIN"/>
    <property type="match status" value="1"/>
</dbReference>
<gene>
    <name evidence="6" type="ORF">S01H4_29842</name>
</gene>
<feature type="non-terminal residue" evidence="6">
    <location>
        <position position="310"/>
    </location>
</feature>
<feature type="non-terminal residue" evidence="6">
    <location>
        <position position="1"/>
    </location>
</feature>
<comment type="caution">
    <text evidence="6">The sequence shown here is derived from an EMBL/GenBank/DDBJ whole genome shotgun (WGS) entry which is preliminary data.</text>
</comment>
<sequence>SGNRGYKSAWIYIPSKIYKSDDFPFQDNEEVIIEIEEGSITISKNDERSRILRNFGIENATLPRLLEIKAKTNRDQPFLYFKDECYSYQDINNNSNKLAHGILELANNLDLKAPKISLLMETCPEFIFTWFGIAKAGCVFIPIDTLLRAKLLEHILKDSDTEVLIIDYKFLRKYLKISKNLPKIKKVLIHNAPDDFNFENYHTNFMSIITSNTQNPKINMHNEDPIEILYSEGVTGKPKGVVFRNVLRAGIALGYELRGIGFDVASKIYCPMSLSSSTAHFFVVLPSIFYDKSLIITEDFNASTFWKEIH</sequence>
<dbReference type="GO" id="GO:0005324">
    <property type="term" value="F:long-chain fatty acid transmembrane transporter activity"/>
    <property type="evidence" value="ECO:0007669"/>
    <property type="project" value="TreeGrafter"/>
</dbReference>
<dbReference type="GO" id="GO:0004467">
    <property type="term" value="F:long-chain fatty acid-CoA ligase activity"/>
    <property type="evidence" value="ECO:0007669"/>
    <property type="project" value="TreeGrafter"/>
</dbReference>
<feature type="domain" description="AMP-dependent synthetase/ligase" evidence="5">
    <location>
        <begin position="67"/>
        <end position="302"/>
    </location>
</feature>
<dbReference type="EMBL" id="BART01015356">
    <property type="protein sequence ID" value="GAG83410.1"/>
    <property type="molecule type" value="Genomic_DNA"/>
</dbReference>
<evidence type="ECO:0000256" key="3">
    <source>
        <dbReference type="ARBA" id="ARBA00022741"/>
    </source>
</evidence>
<comment type="similarity">
    <text evidence="1">Belongs to the ATP-dependent AMP-binding enzyme family.</text>
</comment>
<evidence type="ECO:0000256" key="2">
    <source>
        <dbReference type="ARBA" id="ARBA00022598"/>
    </source>
</evidence>
<dbReference type="AlphaFoldDB" id="X1ALD4"/>
<organism evidence="6">
    <name type="scientific">marine sediment metagenome</name>
    <dbReference type="NCBI Taxonomy" id="412755"/>
    <lineage>
        <taxon>unclassified sequences</taxon>
        <taxon>metagenomes</taxon>
        <taxon>ecological metagenomes</taxon>
    </lineage>
</organism>
<dbReference type="GO" id="GO:0005524">
    <property type="term" value="F:ATP binding"/>
    <property type="evidence" value="ECO:0007669"/>
    <property type="project" value="UniProtKB-KW"/>
</dbReference>
<proteinExistence type="inferred from homology"/>
<dbReference type="SUPFAM" id="SSF56801">
    <property type="entry name" value="Acetyl-CoA synthetase-like"/>
    <property type="match status" value="1"/>
</dbReference>
<accession>X1ALD4</accession>
<dbReference type="Gene3D" id="3.40.50.12780">
    <property type="entry name" value="N-terminal domain of ligase-like"/>
    <property type="match status" value="1"/>
</dbReference>
<dbReference type="InterPro" id="IPR000873">
    <property type="entry name" value="AMP-dep_synth/lig_dom"/>
</dbReference>
<evidence type="ECO:0000256" key="4">
    <source>
        <dbReference type="ARBA" id="ARBA00022840"/>
    </source>
</evidence>
<dbReference type="Pfam" id="PF00501">
    <property type="entry name" value="AMP-binding"/>
    <property type="match status" value="1"/>
</dbReference>